<gene>
    <name evidence="2" type="ORF">PV11_05450</name>
</gene>
<accession>A0A0D1X6M1</accession>
<name>A0A0D1X6M1_9EURO</name>
<feature type="compositionally biased region" description="Basic and acidic residues" evidence="1">
    <location>
        <begin position="58"/>
        <end position="70"/>
    </location>
</feature>
<dbReference type="EMBL" id="KN846952">
    <property type="protein sequence ID" value="KIV83421.1"/>
    <property type="molecule type" value="Genomic_DNA"/>
</dbReference>
<evidence type="ECO:0000256" key="1">
    <source>
        <dbReference type="SAM" id="MobiDB-lite"/>
    </source>
</evidence>
<evidence type="ECO:0000313" key="3">
    <source>
        <dbReference type="Proteomes" id="UP000053599"/>
    </source>
</evidence>
<dbReference type="OrthoDB" id="4676at2759"/>
<feature type="compositionally biased region" description="Basic and acidic residues" evidence="1">
    <location>
        <begin position="12"/>
        <end position="34"/>
    </location>
</feature>
<proteinExistence type="predicted"/>
<feature type="region of interest" description="Disordered" evidence="1">
    <location>
        <begin position="1"/>
        <end position="107"/>
    </location>
</feature>
<feature type="compositionally biased region" description="Acidic residues" evidence="1">
    <location>
        <begin position="46"/>
        <end position="57"/>
    </location>
</feature>
<dbReference type="HOGENOM" id="CLU_054585_1_0_1"/>
<dbReference type="AlphaFoldDB" id="A0A0D1X6M1"/>
<feature type="compositionally biased region" description="Polar residues" evidence="1">
    <location>
        <begin position="81"/>
        <end position="106"/>
    </location>
</feature>
<dbReference type="Proteomes" id="UP000053599">
    <property type="component" value="Unassembled WGS sequence"/>
</dbReference>
<sequence length="376" mass="40719">MARKKAQATTKPENDAKELASRSKQENGKAKEAEQEGEVENNNAAEEPEPEAEPEAEPETKEEADADAHTGQKRKGAPTAGTKTKSNKAPRQGSRTSSRTTGNPATPKQLLNFLLSAKSLEYCFPAEELEAANGVSSGKGKSKCYSLTSPSSFTPFEHLICAHLLAKPLSHVLGMRSIRTLLNEPFNFSTPDDIVQAGEKRVWEALEVARTQHRQKTATYMFGMAEAYADDETMFTLAEEANGDGPKGVIAHVKNTVPGLGNIGGEIFARRVQCVDGWGDALWPYADSKALEAVREIGIDVKDAEDLQNAIEGLIDWNLVGDLGLQEREVSKGQLVGEDMEMQVQTEYVVALERALGCVLEGKVAELRKAAASAFS</sequence>
<organism evidence="2 3">
    <name type="scientific">Exophiala sideris</name>
    <dbReference type="NCBI Taxonomy" id="1016849"/>
    <lineage>
        <taxon>Eukaryota</taxon>
        <taxon>Fungi</taxon>
        <taxon>Dikarya</taxon>
        <taxon>Ascomycota</taxon>
        <taxon>Pezizomycotina</taxon>
        <taxon>Eurotiomycetes</taxon>
        <taxon>Chaetothyriomycetidae</taxon>
        <taxon>Chaetothyriales</taxon>
        <taxon>Herpotrichiellaceae</taxon>
        <taxon>Exophiala</taxon>
    </lineage>
</organism>
<reference evidence="2 3" key="1">
    <citation type="submission" date="2015-01" db="EMBL/GenBank/DDBJ databases">
        <title>The Genome Sequence of Exophiala sideris CBS121828.</title>
        <authorList>
            <consortium name="The Broad Institute Genomics Platform"/>
            <person name="Cuomo C."/>
            <person name="de Hoog S."/>
            <person name="Gorbushina A."/>
            <person name="Stielow B."/>
            <person name="Teixiera M."/>
            <person name="Abouelleil A."/>
            <person name="Chapman S.B."/>
            <person name="Priest M."/>
            <person name="Young S.K."/>
            <person name="Wortman J."/>
            <person name="Nusbaum C."/>
            <person name="Birren B."/>
        </authorList>
    </citation>
    <scope>NUCLEOTIDE SEQUENCE [LARGE SCALE GENOMIC DNA]</scope>
    <source>
        <strain evidence="2 3">CBS 121828</strain>
    </source>
</reference>
<evidence type="ECO:0000313" key="2">
    <source>
        <dbReference type="EMBL" id="KIV83421.1"/>
    </source>
</evidence>
<protein>
    <submittedName>
        <fullName evidence="2">Uncharacterized protein</fullName>
    </submittedName>
</protein>